<dbReference type="GO" id="GO:0006412">
    <property type="term" value="P:translation"/>
    <property type="evidence" value="ECO:0007669"/>
    <property type="project" value="InterPro"/>
</dbReference>
<evidence type="ECO:0000313" key="5">
    <source>
        <dbReference type="EMBL" id="GAX83685.1"/>
    </source>
</evidence>
<protein>
    <recommendedName>
        <fullName evidence="7">Ribosomal protein</fullName>
    </recommendedName>
</protein>
<proteinExistence type="inferred from homology"/>
<feature type="compositionally biased region" description="Low complexity" evidence="4">
    <location>
        <begin position="80"/>
        <end position="101"/>
    </location>
</feature>
<evidence type="ECO:0000256" key="3">
    <source>
        <dbReference type="ARBA" id="ARBA00023274"/>
    </source>
</evidence>
<dbReference type="Proteomes" id="UP000232323">
    <property type="component" value="Unassembled WGS sequence"/>
</dbReference>
<dbReference type="OrthoDB" id="10265903at2759"/>
<gene>
    <name evidence="5" type="ORF">CEUSTIGMA_g11110.t1</name>
</gene>
<dbReference type="InterPro" id="IPR035977">
    <property type="entry name" value="Ribosomal_bL36_sp"/>
</dbReference>
<keyword evidence="2" id="KW-0689">Ribosomal protein</keyword>
<comment type="similarity">
    <text evidence="1">Belongs to the bacterial ribosomal protein bL36 family.</text>
</comment>
<dbReference type="GO" id="GO:0003735">
    <property type="term" value="F:structural constituent of ribosome"/>
    <property type="evidence" value="ECO:0007669"/>
    <property type="project" value="InterPro"/>
</dbReference>
<dbReference type="EMBL" id="BEGY01000104">
    <property type="protein sequence ID" value="GAX83685.1"/>
    <property type="molecule type" value="Genomic_DNA"/>
</dbReference>
<evidence type="ECO:0000256" key="1">
    <source>
        <dbReference type="ARBA" id="ARBA00007645"/>
    </source>
</evidence>
<reference evidence="5 6" key="1">
    <citation type="submission" date="2017-08" db="EMBL/GenBank/DDBJ databases">
        <title>Acidophilic green algal genome provides insights into adaptation to an acidic environment.</title>
        <authorList>
            <person name="Hirooka S."/>
            <person name="Hirose Y."/>
            <person name="Kanesaki Y."/>
            <person name="Higuchi S."/>
            <person name="Fujiwara T."/>
            <person name="Onuma R."/>
            <person name="Era A."/>
            <person name="Ohbayashi R."/>
            <person name="Uzuka A."/>
            <person name="Nozaki H."/>
            <person name="Yoshikawa H."/>
            <person name="Miyagishima S.Y."/>
        </authorList>
    </citation>
    <scope>NUCLEOTIDE SEQUENCE [LARGE SCALE GENOMIC DNA]</scope>
    <source>
        <strain evidence="5 6">NIES-2499</strain>
    </source>
</reference>
<feature type="region of interest" description="Disordered" evidence="4">
    <location>
        <begin position="32"/>
        <end position="105"/>
    </location>
</feature>
<accession>A0A250XKR3</accession>
<evidence type="ECO:0008006" key="7">
    <source>
        <dbReference type="Google" id="ProtNLM"/>
    </source>
</evidence>
<dbReference type="SUPFAM" id="SSF57840">
    <property type="entry name" value="Ribosomal protein L36"/>
    <property type="match status" value="1"/>
</dbReference>
<evidence type="ECO:0000256" key="4">
    <source>
        <dbReference type="SAM" id="MobiDB-lite"/>
    </source>
</evidence>
<evidence type="ECO:0000313" key="6">
    <source>
        <dbReference type="Proteomes" id="UP000232323"/>
    </source>
</evidence>
<dbReference type="Pfam" id="PF00444">
    <property type="entry name" value="Ribosomal_L36"/>
    <property type="match status" value="1"/>
</dbReference>
<organism evidence="5 6">
    <name type="scientific">Chlamydomonas eustigma</name>
    <dbReference type="NCBI Taxonomy" id="1157962"/>
    <lineage>
        <taxon>Eukaryota</taxon>
        <taxon>Viridiplantae</taxon>
        <taxon>Chlorophyta</taxon>
        <taxon>core chlorophytes</taxon>
        <taxon>Chlorophyceae</taxon>
        <taxon>CS clade</taxon>
        <taxon>Chlamydomonadales</taxon>
        <taxon>Chlamydomonadaceae</taxon>
        <taxon>Chlamydomonas</taxon>
    </lineage>
</organism>
<comment type="caution">
    <text evidence="5">The sequence shown here is derived from an EMBL/GenBank/DDBJ whole genome shotgun (WGS) entry which is preliminary data.</text>
</comment>
<dbReference type="InterPro" id="IPR000473">
    <property type="entry name" value="Ribosomal_bL36"/>
</dbReference>
<dbReference type="AlphaFoldDB" id="A0A250XKR3"/>
<keyword evidence="3" id="KW-0687">Ribonucleoprotein</keyword>
<sequence length="145" mass="16080">MKVRGKVKLLCSSCNIVKVQITRDMGYMEVHCSKNPRHKQRTKWPSPQKRKYSDLPGMHSNRGGGSASGLSFPATQVETSSISASDSSRQSRAQPASSQQQVHYLSQNKAEGTALQCPHMFLQKSLLQRLDGYSACNLFLSYSLS</sequence>
<dbReference type="GO" id="GO:1990904">
    <property type="term" value="C:ribonucleoprotein complex"/>
    <property type="evidence" value="ECO:0007669"/>
    <property type="project" value="UniProtKB-KW"/>
</dbReference>
<dbReference type="GO" id="GO:0005840">
    <property type="term" value="C:ribosome"/>
    <property type="evidence" value="ECO:0007669"/>
    <property type="project" value="UniProtKB-KW"/>
</dbReference>
<evidence type="ECO:0000256" key="2">
    <source>
        <dbReference type="ARBA" id="ARBA00022980"/>
    </source>
</evidence>
<keyword evidence="6" id="KW-1185">Reference proteome</keyword>
<name>A0A250XKR3_9CHLO</name>